<dbReference type="InterPro" id="IPR012677">
    <property type="entry name" value="Nucleotide-bd_a/b_plait_sf"/>
</dbReference>
<comment type="caution">
    <text evidence="2">The sequence shown here is derived from an EMBL/GenBank/DDBJ whole genome shotgun (WGS) entry which is preliminary data.</text>
</comment>
<dbReference type="PANTHER" id="PTHR23346">
    <property type="entry name" value="TRANSLATIONAL ACTIVATOR GCN1-RELATED"/>
    <property type="match status" value="1"/>
</dbReference>
<dbReference type="AlphaFoldDB" id="A0A6D2HY92"/>
<dbReference type="OrthoDB" id="16066at2759"/>
<keyword evidence="3" id="KW-1185">Reference proteome</keyword>
<dbReference type="Gene3D" id="1.25.10.10">
    <property type="entry name" value="Leucine-rich Repeat Variant"/>
    <property type="match status" value="1"/>
</dbReference>
<dbReference type="EMBL" id="CACVBM020000466">
    <property type="protein sequence ID" value="CAA7019605.1"/>
    <property type="molecule type" value="Genomic_DNA"/>
</dbReference>
<dbReference type="PROSITE" id="PS50896">
    <property type="entry name" value="LISH"/>
    <property type="match status" value="1"/>
</dbReference>
<dbReference type="InterPro" id="IPR011989">
    <property type="entry name" value="ARM-like"/>
</dbReference>
<evidence type="ECO:0000256" key="1">
    <source>
        <dbReference type="ARBA" id="ARBA00022737"/>
    </source>
</evidence>
<protein>
    <submittedName>
        <fullName evidence="2">Uncharacterized protein</fullName>
    </submittedName>
</protein>
<reference evidence="2" key="1">
    <citation type="submission" date="2020-01" db="EMBL/GenBank/DDBJ databases">
        <authorList>
            <person name="Mishra B."/>
        </authorList>
    </citation>
    <scope>NUCLEOTIDE SEQUENCE [LARGE SCALE GENOMIC DNA]</scope>
</reference>
<dbReference type="Proteomes" id="UP000467841">
    <property type="component" value="Unassembled WGS sequence"/>
</dbReference>
<organism evidence="2 3">
    <name type="scientific">Microthlaspi erraticum</name>
    <dbReference type="NCBI Taxonomy" id="1685480"/>
    <lineage>
        <taxon>Eukaryota</taxon>
        <taxon>Viridiplantae</taxon>
        <taxon>Streptophyta</taxon>
        <taxon>Embryophyta</taxon>
        <taxon>Tracheophyta</taxon>
        <taxon>Spermatophyta</taxon>
        <taxon>Magnoliopsida</taxon>
        <taxon>eudicotyledons</taxon>
        <taxon>Gunneridae</taxon>
        <taxon>Pentapetalae</taxon>
        <taxon>rosids</taxon>
        <taxon>malvids</taxon>
        <taxon>Brassicales</taxon>
        <taxon>Brassicaceae</taxon>
        <taxon>Coluteocarpeae</taxon>
        <taxon>Microthlaspi</taxon>
    </lineage>
</organism>
<gene>
    <name evidence="2" type="ORF">MERR_LOCUS6840</name>
</gene>
<dbReference type="InterPro" id="IPR006594">
    <property type="entry name" value="LisH"/>
</dbReference>
<evidence type="ECO:0000313" key="2">
    <source>
        <dbReference type="EMBL" id="CAA7019605.1"/>
    </source>
</evidence>
<dbReference type="SUPFAM" id="SSF48371">
    <property type="entry name" value="ARM repeat"/>
    <property type="match status" value="1"/>
</dbReference>
<sequence>MQKESLDSDVILSITEYLSKHGYEKIANDLKAEAKIKAGNADKDDCFPQPVQPLLSNPLLTKFTGTKFTPGPSVLANPLFLLLQNMDSSTEKDDVISFFKEGAGVTVKPEAITLVVKGPEKNTCSSVELPGFEGIATKAGQVKFESWELTKKAMGLHGKFMKVRGVAIQRRNDAGMGRHVYISLAVNDLRTVCAYGFKKNEHGAREAVDRETIREMVSEEDGIEIISSISPEDAMMEYYLLRMSEIVAFKFRQEGGKVIVRGNCSVILSASGKAICKLSEVLGESLSPHHKRLLQCLVTEIPGRLWEGRDALLDALGALSVSCHEAITKEDPTTPTTILSLICSACKKKLKKYRESAFSCLDKVIIAFGDPEFFNTVFPMLYEMCKTASVRTSSQALSASDAVKTGCYTMSPIL</sequence>
<accession>A0A6D2HY92</accession>
<keyword evidence="1" id="KW-0677">Repeat</keyword>
<dbReference type="GO" id="GO:0005634">
    <property type="term" value="C:nucleus"/>
    <property type="evidence" value="ECO:0007669"/>
    <property type="project" value="TreeGrafter"/>
</dbReference>
<dbReference type="GO" id="GO:0005737">
    <property type="term" value="C:cytoplasm"/>
    <property type="evidence" value="ECO:0007669"/>
    <property type="project" value="TreeGrafter"/>
</dbReference>
<dbReference type="InterPro" id="IPR016024">
    <property type="entry name" value="ARM-type_fold"/>
</dbReference>
<evidence type="ECO:0000313" key="3">
    <source>
        <dbReference type="Proteomes" id="UP000467841"/>
    </source>
</evidence>
<dbReference type="GO" id="GO:0036503">
    <property type="term" value="P:ERAD pathway"/>
    <property type="evidence" value="ECO:0007669"/>
    <property type="project" value="TreeGrafter"/>
</dbReference>
<dbReference type="Gene3D" id="3.30.70.330">
    <property type="match status" value="1"/>
</dbReference>
<name>A0A6D2HY92_9BRAS</name>
<proteinExistence type="predicted"/>
<dbReference type="GO" id="GO:0060090">
    <property type="term" value="F:molecular adaptor activity"/>
    <property type="evidence" value="ECO:0007669"/>
    <property type="project" value="TreeGrafter"/>
</dbReference>
<dbReference type="PANTHER" id="PTHR23346:SF19">
    <property type="entry name" value="PROTEASOME ADAPTER AND SCAFFOLD PROTEIN ECM29"/>
    <property type="match status" value="1"/>
</dbReference>